<dbReference type="Pfam" id="PF01116">
    <property type="entry name" value="F_bP_aldolase"/>
    <property type="match status" value="1"/>
</dbReference>
<dbReference type="GO" id="GO:0016832">
    <property type="term" value="F:aldehyde-lyase activity"/>
    <property type="evidence" value="ECO:0007669"/>
    <property type="project" value="InterPro"/>
</dbReference>
<dbReference type="PANTHER" id="PTHR30304">
    <property type="entry name" value="D-TAGATOSE-1,6-BISPHOSPHATE ALDOLASE"/>
    <property type="match status" value="1"/>
</dbReference>
<dbReference type="Proteomes" id="UP000231025">
    <property type="component" value="Unassembled WGS sequence"/>
</dbReference>
<comment type="caution">
    <text evidence="1">The sequence shown here is derived from an EMBL/GenBank/DDBJ whole genome shotgun (WGS) entry which is preliminary data.</text>
</comment>
<sequence>MINIDKLIYTAVFSPNEKAKKQAHTTIRKIAKKRGVYPASIHQLYMAFGQKKIKGFTVPAINIRTLTYDMARLIFQIAKTKKIGAFIFEIARSEIKYTDQQPDEYVTLILAAAVKERYKGPVFIQGDHYQFSAKKFKDNPDEEIKKIKELIKKSIEAGFYNIDIDASTLVELEKPSLDEQQKNNYQMTALLTKYIRSIEPKKTTVSIGGEIGHIGGKNSTREEFEAFIAGYKKQVGKLIGISKVSVQTGTSHGGIPLPDGTIAKVSIDFNVLKDISNVARNKYQIGGSVQHGASTLSNELFNHFPKNNALEIHLATGFQNIVYDNIPVGLKKEIYQWLKENCQDEWKEGQTEDQFVYKTRKKALGPFKEKLWNMNAKEKKPILTNLKKQFSFLMKKLNVVGTKNVVNKFIK</sequence>
<evidence type="ECO:0000313" key="2">
    <source>
        <dbReference type="Proteomes" id="UP000231025"/>
    </source>
</evidence>
<gene>
    <name evidence="1" type="ORF">COX47_00330</name>
</gene>
<dbReference type="Gene3D" id="3.20.20.70">
    <property type="entry name" value="Aldolase class I"/>
    <property type="match status" value="1"/>
</dbReference>
<dbReference type="InterPro" id="IPR000771">
    <property type="entry name" value="FBA_II"/>
</dbReference>
<organism evidence="1 2">
    <name type="scientific">Candidatus Roizmanbacteria bacterium CG23_combo_of_CG06-09_8_20_14_all_35_49</name>
    <dbReference type="NCBI Taxonomy" id="1974863"/>
    <lineage>
        <taxon>Bacteria</taxon>
        <taxon>Candidatus Roizmaniibacteriota</taxon>
    </lineage>
</organism>
<protein>
    <submittedName>
        <fullName evidence="1">Aldolase</fullName>
    </submittedName>
</protein>
<dbReference type="EMBL" id="PCRE01000005">
    <property type="protein sequence ID" value="PIP15333.1"/>
    <property type="molecule type" value="Genomic_DNA"/>
</dbReference>
<dbReference type="GO" id="GO:0005975">
    <property type="term" value="P:carbohydrate metabolic process"/>
    <property type="evidence" value="ECO:0007669"/>
    <property type="project" value="InterPro"/>
</dbReference>
<proteinExistence type="predicted"/>
<dbReference type="GO" id="GO:0008270">
    <property type="term" value="F:zinc ion binding"/>
    <property type="evidence" value="ECO:0007669"/>
    <property type="project" value="InterPro"/>
</dbReference>
<evidence type="ECO:0000313" key="1">
    <source>
        <dbReference type="EMBL" id="PIP15333.1"/>
    </source>
</evidence>
<dbReference type="SUPFAM" id="SSF51569">
    <property type="entry name" value="Aldolase"/>
    <property type="match status" value="1"/>
</dbReference>
<accession>A0A2G9Y9D9</accession>
<dbReference type="PANTHER" id="PTHR30304:SF0">
    <property type="entry name" value="D-TAGATOSE-1,6-BISPHOSPHATE ALDOLASE SUBUNIT GATY-RELATED"/>
    <property type="match status" value="1"/>
</dbReference>
<name>A0A2G9Y9D9_9BACT</name>
<dbReference type="InterPro" id="IPR013785">
    <property type="entry name" value="Aldolase_TIM"/>
</dbReference>
<dbReference type="InterPro" id="IPR050246">
    <property type="entry name" value="Class_II_FBP_aldolase"/>
</dbReference>
<reference evidence="1 2" key="1">
    <citation type="submission" date="2017-09" db="EMBL/GenBank/DDBJ databases">
        <title>Depth-based differentiation of microbial function through sediment-hosted aquifers and enrichment of novel symbionts in the deep terrestrial subsurface.</title>
        <authorList>
            <person name="Probst A.J."/>
            <person name="Ladd B."/>
            <person name="Jarett J.K."/>
            <person name="Geller-Mcgrath D.E."/>
            <person name="Sieber C.M."/>
            <person name="Emerson J.B."/>
            <person name="Anantharaman K."/>
            <person name="Thomas B.C."/>
            <person name="Malmstrom R."/>
            <person name="Stieglmeier M."/>
            <person name="Klingl A."/>
            <person name="Woyke T."/>
            <person name="Ryan C.M."/>
            <person name="Banfield J.F."/>
        </authorList>
    </citation>
    <scope>NUCLEOTIDE SEQUENCE [LARGE SCALE GENOMIC DNA]</scope>
    <source>
        <strain evidence="1">CG23_combo_of_CG06-09_8_20_14_all_35_49</strain>
    </source>
</reference>
<dbReference type="AlphaFoldDB" id="A0A2G9Y9D9"/>